<evidence type="ECO:0000313" key="2">
    <source>
        <dbReference type="Proteomes" id="UP000321685"/>
    </source>
</evidence>
<dbReference type="Proteomes" id="UP000321685">
    <property type="component" value="Unassembled WGS sequence"/>
</dbReference>
<evidence type="ECO:0000313" key="1">
    <source>
        <dbReference type="EMBL" id="GEL22753.1"/>
    </source>
</evidence>
<keyword evidence="2" id="KW-1185">Reference proteome</keyword>
<comment type="caution">
    <text evidence="1">The sequence shown here is derived from an EMBL/GenBank/DDBJ whole genome shotgun (WGS) entry which is preliminary data.</text>
</comment>
<accession>A0A511DEB1</accession>
<dbReference type="RefSeq" id="WP_147104587.1">
    <property type="nucleotide sequence ID" value="NZ_BJVJ01000012.1"/>
</dbReference>
<dbReference type="EMBL" id="BJVJ01000012">
    <property type="protein sequence ID" value="GEL22753.1"/>
    <property type="molecule type" value="Genomic_DNA"/>
</dbReference>
<reference evidence="1 2" key="1">
    <citation type="submission" date="2019-07" db="EMBL/GenBank/DDBJ databases">
        <title>Whole genome shotgun sequence of Pseudonocardia sulfidoxydans NBRC 16205.</title>
        <authorList>
            <person name="Hosoyama A."/>
            <person name="Uohara A."/>
            <person name="Ohji S."/>
            <person name="Ichikawa N."/>
        </authorList>
    </citation>
    <scope>NUCLEOTIDE SEQUENCE [LARGE SCALE GENOMIC DNA]</scope>
    <source>
        <strain evidence="1 2">NBRC 16205</strain>
    </source>
</reference>
<protein>
    <submittedName>
        <fullName evidence="1">Uncharacterized protein</fullName>
    </submittedName>
</protein>
<dbReference type="AlphaFoldDB" id="A0A511DEB1"/>
<organism evidence="1 2">
    <name type="scientific">Pseudonocardia sulfidoxydans NBRC 16205</name>
    <dbReference type="NCBI Taxonomy" id="1223511"/>
    <lineage>
        <taxon>Bacteria</taxon>
        <taxon>Bacillati</taxon>
        <taxon>Actinomycetota</taxon>
        <taxon>Actinomycetes</taxon>
        <taxon>Pseudonocardiales</taxon>
        <taxon>Pseudonocardiaceae</taxon>
        <taxon>Pseudonocardia</taxon>
    </lineage>
</organism>
<proteinExistence type="predicted"/>
<name>A0A511DEB1_9PSEU</name>
<sequence>MNRPAEGHWVRVRWVLGELARHPDDRPVAPRFRHGRRVGLSTVASVRKELVNGLTDVAVIEQVVERPSWRWA</sequence>
<dbReference type="OrthoDB" id="227596at2"/>
<gene>
    <name evidence="1" type="ORF">PSU4_17070</name>
</gene>